<keyword evidence="6 9" id="KW-0812">Transmembrane</keyword>
<dbReference type="Pfam" id="PF00873">
    <property type="entry name" value="ACR_tran"/>
    <property type="match status" value="1"/>
</dbReference>
<dbReference type="SUPFAM" id="SSF82693">
    <property type="entry name" value="Multidrug efflux transporter AcrB pore domain, PN1, PN2, PC1 and PC2 subdomains"/>
    <property type="match status" value="3"/>
</dbReference>
<dbReference type="FunFam" id="1.20.1640.10:FF:000001">
    <property type="entry name" value="Efflux pump membrane transporter"/>
    <property type="match status" value="1"/>
</dbReference>
<dbReference type="InterPro" id="IPR004764">
    <property type="entry name" value="MdtF-like"/>
</dbReference>
<organism evidence="12 13">
    <name type="scientific">Shewanella psychrophila</name>
    <dbReference type="NCBI Taxonomy" id="225848"/>
    <lineage>
        <taxon>Bacteria</taxon>
        <taxon>Pseudomonadati</taxon>
        <taxon>Pseudomonadota</taxon>
        <taxon>Gammaproteobacteria</taxon>
        <taxon>Alteromonadales</taxon>
        <taxon>Shewanellaceae</taxon>
        <taxon>Shewanella</taxon>
    </lineage>
</organism>
<keyword evidence="8 9" id="KW-0472">Membrane</keyword>
<feature type="transmembrane region" description="Helical" evidence="9">
    <location>
        <begin position="920"/>
        <end position="945"/>
    </location>
</feature>
<dbReference type="PRINTS" id="PR00702">
    <property type="entry name" value="ACRIFLAVINRP"/>
</dbReference>
<dbReference type="KEGG" id="spsw:Sps_00831"/>
<dbReference type="Gene3D" id="1.20.1640.10">
    <property type="entry name" value="Multidrug efflux transporter AcrB transmembrane domain"/>
    <property type="match status" value="2"/>
</dbReference>
<gene>
    <name evidence="12" type="ORF">Sps_00831</name>
</gene>
<dbReference type="NCBIfam" id="NF000282">
    <property type="entry name" value="RND_permease_1"/>
    <property type="match status" value="1"/>
</dbReference>
<feature type="transmembrane region" description="Helical" evidence="9">
    <location>
        <begin position="966"/>
        <end position="985"/>
    </location>
</feature>
<protein>
    <recommendedName>
        <fullName evidence="9">Efflux pump membrane transporter</fullName>
    </recommendedName>
</protein>
<evidence type="ECO:0000256" key="8">
    <source>
        <dbReference type="ARBA" id="ARBA00023136"/>
    </source>
</evidence>
<evidence type="ECO:0000256" key="9">
    <source>
        <dbReference type="RuleBase" id="RU364070"/>
    </source>
</evidence>
<dbReference type="RefSeq" id="WP_077751365.1">
    <property type="nucleotide sequence ID" value="NZ_CP014782.1"/>
</dbReference>
<feature type="transmembrane region" description="Helical" evidence="9">
    <location>
        <begin position="439"/>
        <end position="459"/>
    </location>
</feature>
<dbReference type="InterPro" id="IPR027463">
    <property type="entry name" value="AcrB_DN_DC_subdom"/>
</dbReference>
<keyword evidence="7 9" id="KW-1133">Transmembrane helix</keyword>
<sequence length="1055" mass="113143">MAQYFVNRPVFACVISIVIVLLGLIGMFNLPIDQYPYITPPQVKVSASYPGATSTTAAESVATPLEQELNGLPNMIYMSSKSTNSGSANVTITFDVGTNPDLAAVDVQNSTQQASGSLPIDVQTEGVTVSKEASVELLKLALTSSDERYDEIYLSNYGTINIESALKRIPGVGRVRNTGARSYSMRVWLKPDTMAGYGLTTADVIAAIKAQNKESPVGTIGSQPNSDSLSMTLPITASGRMSSVPQFNEIIVRANNDGSIIRLRDIAQIELGSSAYTLQSQLNGANATILQVYLLPGSNALEVTKNVKKEMAKLAEKFPQGMNWEVFFDASVFIENSIDEVVKTLVEALILVILVVYLFLQNVRATLIPAIAVPVSLIGTLAAMLVFGFTINTVSLLALVLAIGIVVDDAIVVVENVERLMNENGLSPVEATRTAMKELSGALVATSLVLAAVFVPVSFLSGITGIMYREFAVAITVAVLISTVVALTLSPALCALLLKPGDKATSGFFKWINDKLDTSTSKYVALVALTTKHAKRSYLVFGLMVGGVYLIMSSLPSSFMPNEDQGRFFIDMTLPDGATVNRSQAVLKKAEAKVLANPAVAYSFTLAGENRRSGSNQANGQFEIILKPWSERVETDATVQQVMKEIDASLQGILEAEFNLYLPSAVPGLGSGSGVEMELQDTSGTNFRGLMETADELVEKLKLQPEIATAGLSLQSAIPQLHLTVDEAKAMAIGVNVADIYSTIKTFTDSSTVNDFNLFGRVYRVKVQAQETYRQFPEQIKDYYVRSATGAMVPIGVLAKYEYSVGPAAVTHYNLFSSASINATPAPGYASGDVIKAIERVAKPMLPKEFSYEWTGITYQEVQSANQTSIAVTLAMVFVFLFLAALYESWTIPIAVLLIAPIAMLGASLGTLVSGMESNLFFQVAFIALIGMAAKNSILIVEFANQLHKQGKSRLDAALEAANMRFRPILMTSMAFILGVLPLVLSVGPGAVSRQSISIPILCGMIFATTIGIVMVPLFFVTTAGWLKSKIKPEKDSEDNSATGSNTPVEGSSHV</sequence>
<dbReference type="Proteomes" id="UP000189545">
    <property type="component" value="Chromosome"/>
</dbReference>
<dbReference type="GO" id="GO:0005886">
    <property type="term" value="C:plasma membrane"/>
    <property type="evidence" value="ECO:0007669"/>
    <property type="project" value="UniProtKB-SubCell"/>
</dbReference>
<dbReference type="STRING" id="225848.Sps_00831"/>
<accession>A0A1S6HKI8</accession>
<evidence type="ECO:0000256" key="3">
    <source>
        <dbReference type="ARBA" id="ARBA00022448"/>
    </source>
</evidence>
<dbReference type="AlphaFoldDB" id="A0A1S6HKI8"/>
<feature type="transmembrane region" description="Helical" evidence="9">
    <location>
        <begin position="367"/>
        <end position="390"/>
    </location>
</feature>
<feature type="transmembrane region" description="Helical" evidence="9">
    <location>
        <begin position="997"/>
        <end position="1027"/>
    </location>
</feature>
<feature type="transmembrane region" description="Helical" evidence="9">
    <location>
        <begin position="471"/>
        <end position="498"/>
    </location>
</feature>
<dbReference type="PANTHER" id="PTHR32063">
    <property type="match status" value="1"/>
</dbReference>
<keyword evidence="3 9" id="KW-0813">Transport</keyword>
<feature type="compositionally biased region" description="Polar residues" evidence="10">
    <location>
        <begin position="1040"/>
        <end position="1055"/>
    </location>
</feature>
<feature type="transmembrane region" description="Helical" evidence="9">
    <location>
        <begin position="868"/>
        <end position="887"/>
    </location>
</feature>
<dbReference type="Gene3D" id="3.30.70.1440">
    <property type="entry name" value="Multidrug efflux transporter AcrB pore domain"/>
    <property type="match status" value="1"/>
</dbReference>
<evidence type="ECO:0000259" key="11">
    <source>
        <dbReference type="PROSITE" id="PS50156"/>
    </source>
</evidence>
<evidence type="ECO:0000256" key="2">
    <source>
        <dbReference type="ARBA" id="ARBA00010942"/>
    </source>
</evidence>
<dbReference type="EMBL" id="CP014782">
    <property type="protein sequence ID" value="AQS36023.1"/>
    <property type="molecule type" value="Genomic_DNA"/>
</dbReference>
<dbReference type="Gene3D" id="3.30.70.1430">
    <property type="entry name" value="Multidrug efflux transporter AcrB pore domain"/>
    <property type="match status" value="2"/>
</dbReference>
<feature type="transmembrane region" description="Helical" evidence="9">
    <location>
        <begin position="12"/>
        <end position="32"/>
    </location>
</feature>
<keyword evidence="5 9" id="KW-0997">Cell inner membrane</keyword>
<feature type="transmembrane region" description="Helical" evidence="9">
    <location>
        <begin position="341"/>
        <end position="360"/>
    </location>
</feature>
<dbReference type="FunFam" id="3.30.70.1430:FF:000001">
    <property type="entry name" value="Efflux pump membrane transporter"/>
    <property type="match status" value="1"/>
</dbReference>
<dbReference type="InterPro" id="IPR000731">
    <property type="entry name" value="SSD"/>
</dbReference>
<dbReference type="SUPFAM" id="SSF82714">
    <property type="entry name" value="Multidrug efflux transporter AcrB TolC docking domain, DN and DC subdomains"/>
    <property type="match status" value="2"/>
</dbReference>
<feature type="domain" description="SSD" evidence="11">
    <location>
        <begin position="371"/>
        <end position="496"/>
    </location>
</feature>
<comment type="similarity">
    <text evidence="2 9">Belongs to the resistance-nodulation-cell division (RND) (TC 2.A.6) family.</text>
</comment>
<dbReference type="GO" id="GO:0009636">
    <property type="term" value="P:response to toxic substance"/>
    <property type="evidence" value="ECO:0007669"/>
    <property type="project" value="UniProtKB-ARBA"/>
</dbReference>
<keyword evidence="4" id="KW-1003">Cell membrane</keyword>
<name>A0A1S6HKI8_9GAMM</name>
<proteinExistence type="inferred from homology"/>
<keyword evidence="13" id="KW-1185">Reference proteome</keyword>
<dbReference type="PROSITE" id="PS50156">
    <property type="entry name" value="SSD"/>
    <property type="match status" value="1"/>
</dbReference>
<dbReference type="OrthoDB" id="9757904at2"/>
<dbReference type="NCBIfam" id="TIGR00915">
    <property type="entry name" value="2A0602"/>
    <property type="match status" value="1"/>
</dbReference>
<comment type="subcellular location">
    <subcellularLocation>
        <location evidence="1 9">Cell inner membrane</location>
        <topology evidence="1 9">Multi-pass membrane protein</topology>
    </subcellularLocation>
</comment>
<evidence type="ECO:0000313" key="12">
    <source>
        <dbReference type="EMBL" id="AQS36023.1"/>
    </source>
</evidence>
<dbReference type="Gene3D" id="3.30.70.1320">
    <property type="entry name" value="Multidrug efflux transporter AcrB pore domain like"/>
    <property type="match status" value="1"/>
</dbReference>
<dbReference type="InterPro" id="IPR001036">
    <property type="entry name" value="Acrflvin-R"/>
</dbReference>
<evidence type="ECO:0000256" key="6">
    <source>
        <dbReference type="ARBA" id="ARBA00022692"/>
    </source>
</evidence>
<evidence type="ECO:0000256" key="5">
    <source>
        <dbReference type="ARBA" id="ARBA00022519"/>
    </source>
</evidence>
<feature type="transmembrane region" description="Helical" evidence="9">
    <location>
        <begin position="396"/>
        <end position="418"/>
    </location>
</feature>
<feature type="transmembrane region" description="Helical" evidence="9">
    <location>
        <begin position="894"/>
        <end position="914"/>
    </location>
</feature>
<feature type="transmembrane region" description="Helical" evidence="9">
    <location>
        <begin position="538"/>
        <end position="559"/>
    </location>
</feature>
<dbReference type="Gene3D" id="3.30.2090.10">
    <property type="entry name" value="Multidrug efflux transporter AcrB TolC docking domain, DN and DC subdomains"/>
    <property type="match status" value="2"/>
</dbReference>
<dbReference type="PANTHER" id="PTHR32063:SF13">
    <property type="entry name" value="MULTIDRUG EFFLUX PUMP SUBUNIT ACRB-RELATED"/>
    <property type="match status" value="1"/>
</dbReference>
<reference evidence="12 13" key="1">
    <citation type="submission" date="2016-03" db="EMBL/GenBank/DDBJ databases">
        <title>Complete genome sequence of Shewanella psychrophila WP2, a deep sea bacterium isolated from west Pacific sediment.</title>
        <authorList>
            <person name="Xu G."/>
            <person name="Jian H."/>
        </authorList>
    </citation>
    <scope>NUCLEOTIDE SEQUENCE [LARGE SCALE GENOMIC DNA]</scope>
    <source>
        <strain evidence="12 13">WP2</strain>
    </source>
</reference>
<evidence type="ECO:0000256" key="7">
    <source>
        <dbReference type="ARBA" id="ARBA00022989"/>
    </source>
</evidence>
<evidence type="ECO:0000256" key="4">
    <source>
        <dbReference type="ARBA" id="ARBA00022475"/>
    </source>
</evidence>
<dbReference type="GO" id="GO:0042910">
    <property type="term" value="F:xenobiotic transmembrane transporter activity"/>
    <property type="evidence" value="ECO:0007669"/>
    <property type="project" value="TreeGrafter"/>
</dbReference>
<evidence type="ECO:0000256" key="10">
    <source>
        <dbReference type="SAM" id="MobiDB-lite"/>
    </source>
</evidence>
<dbReference type="SUPFAM" id="SSF82866">
    <property type="entry name" value="Multidrug efflux transporter AcrB transmembrane domain"/>
    <property type="match status" value="2"/>
</dbReference>
<feature type="region of interest" description="Disordered" evidence="10">
    <location>
        <begin position="1032"/>
        <end position="1055"/>
    </location>
</feature>
<dbReference type="GO" id="GO:0015562">
    <property type="term" value="F:efflux transmembrane transporter activity"/>
    <property type="evidence" value="ECO:0007669"/>
    <property type="project" value="InterPro"/>
</dbReference>
<evidence type="ECO:0000256" key="1">
    <source>
        <dbReference type="ARBA" id="ARBA00004429"/>
    </source>
</evidence>
<evidence type="ECO:0000313" key="13">
    <source>
        <dbReference type="Proteomes" id="UP000189545"/>
    </source>
</evidence>